<organism evidence="2 3">
    <name type="scientific">Serratia odorifera</name>
    <dbReference type="NCBI Taxonomy" id="618"/>
    <lineage>
        <taxon>Bacteria</taxon>
        <taxon>Pseudomonadati</taxon>
        <taxon>Pseudomonadota</taxon>
        <taxon>Gammaproteobacteria</taxon>
        <taxon>Enterobacterales</taxon>
        <taxon>Yersiniaceae</taxon>
        <taxon>Serratia</taxon>
    </lineage>
</organism>
<dbReference type="EMBL" id="LR134117">
    <property type="protein sequence ID" value="VDZ52343.1"/>
    <property type="molecule type" value="Genomic_DNA"/>
</dbReference>
<gene>
    <name evidence="2" type="ORF">NCTC11214_00663</name>
</gene>
<sequence>MRPIVAFIKASRGAVANIAQRGARRRGFKHPGKLLVSKRAPSLPGYRENPQGRRLPANIRHD</sequence>
<protein>
    <submittedName>
        <fullName evidence="2">Uncharacterized protein</fullName>
    </submittedName>
</protein>
<evidence type="ECO:0000313" key="2">
    <source>
        <dbReference type="EMBL" id="VDZ52343.1"/>
    </source>
</evidence>
<proteinExistence type="predicted"/>
<name>A0A447KLI1_SEROD</name>
<feature type="region of interest" description="Disordered" evidence="1">
    <location>
        <begin position="37"/>
        <end position="62"/>
    </location>
</feature>
<dbReference type="Proteomes" id="UP000281391">
    <property type="component" value="Chromosome"/>
</dbReference>
<accession>A0A447KLI1</accession>
<reference evidence="2 3" key="1">
    <citation type="submission" date="2018-12" db="EMBL/GenBank/DDBJ databases">
        <authorList>
            <consortium name="Pathogen Informatics"/>
        </authorList>
    </citation>
    <scope>NUCLEOTIDE SEQUENCE [LARGE SCALE GENOMIC DNA]</scope>
    <source>
        <strain evidence="2 3">NCTC11214</strain>
    </source>
</reference>
<dbReference type="KEGG" id="sof:NCTC11214_00663"/>
<evidence type="ECO:0000256" key="1">
    <source>
        <dbReference type="SAM" id="MobiDB-lite"/>
    </source>
</evidence>
<evidence type="ECO:0000313" key="3">
    <source>
        <dbReference type="Proteomes" id="UP000281391"/>
    </source>
</evidence>
<dbReference type="AlphaFoldDB" id="A0A447KLI1"/>